<organism evidence="2 3">
    <name type="scientific">Mesorhizobium plurifarium</name>
    <dbReference type="NCBI Taxonomy" id="69974"/>
    <lineage>
        <taxon>Bacteria</taxon>
        <taxon>Pseudomonadati</taxon>
        <taxon>Pseudomonadota</taxon>
        <taxon>Alphaproteobacteria</taxon>
        <taxon>Hyphomicrobiales</taxon>
        <taxon>Phyllobacteriaceae</taxon>
        <taxon>Mesorhizobium</taxon>
    </lineage>
</organism>
<proteinExistence type="inferred from homology"/>
<dbReference type="Gene3D" id="3.30.420.40">
    <property type="match status" value="2"/>
</dbReference>
<name>A0A0K2W1G6_MESPL</name>
<evidence type="ECO:0000313" key="3">
    <source>
        <dbReference type="Proteomes" id="UP000182888"/>
    </source>
</evidence>
<dbReference type="PANTHER" id="PTHR18964">
    <property type="entry name" value="ROK (REPRESSOR, ORF, KINASE) FAMILY"/>
    <property type="match status" value="1"/>
</dbReference>
<dbReference type="InterPro" id="IPR036388">
    <property type="entry name" value="WH-like_DNA-bd_sf"/>
</dbReference>
<gene>
    <name evidence="2" type="ORF">MPL1032_250132</name>
</gene>
<dbReference type="PANTHER" id="PTHR18964:SF149">
    <property type="entry name" value="BIFUNCTIONAL UDP-N-ACETYLGLUCOSAMINE 2-EPIMERASE_N-ACETYLMANNOSAMINE KINASE"/>
    <property type="match status" value="1"/>
</dbReference>
<protein>
    <submittedName>
        <fullName evidence="2">ROK family protein</fullName>
    </submittedName>
</protein>
<comment type="similarity">
    <text evidence="1">Belongs to the ROK (NagC/XylR) family.</text>
</comment>
<reference evidence="3" key="1">
    <citation type="submission" date="2014-08" db="EMBL/GenBank/DDBJ databases">
        <authorList>
            <person name="Edwards T."/>
        </authorList>
    </citation>
    <scope>NUCLEOTIDE SEQUENCE [LARGE SCALE GENOMIC DNA]</scope>
</reference>
<sequence>MGIHHGAILRILRDDGPQSRAELARRTALSPTALTHLTAQLLKDGIVTELTQAAGGGAPIGRPAVGLALVPDAHHVVGVHIGAGTIHAAVTDLKASVRQLDSFHFDTSTIEPARVIAKVARMVDSLIRKTGADRSKILGMGLGVPGPVDIKRRRNLLSINYDWRDVAFADELESALGMPVVVEHNVSAMALAESRYGIGREASALLYIYLRTGLGAGLVVDGRPFRPGGHGAVELGHIQVVEHGARCACGSTGCLETFLSERALSRAAGIGTPHPKRLLAAVEKHPEVWNDAVRHLTTAIASAANLLNPDLIVFGGHLGEAPESFIDAIRAGVPPRVLPPMRDMMRFERSGIGPGAGAVGGAAVALDHLFYSGALR</sequence>
<dbReference type="SUPFAM" id="SSF46785">
    <property type="entry name" value="Winged helix' DNA-binding domain"/>
    <property type="match status" value="1"/>
</dbReference>
<dbReference type="InterPro" id="IPR036390">
    <property type="entry name" value="WH_DNA-bd_sf"/>
</dbReference>
<dbReference type="InterPro" id="IPR000600">
    <property type="entry name" value="ROK"/>
</dbReference>
<evidence type="ECO:0000313" key="2">
    <source>
        <dbReference type="EMBL" id="CDX59241.1"/>
    </source>
</evidence>
<accession>A0A0K2W1G6</accession>
<dbReference type="AlphaFoldDB" id="A0A0K2W1G6"/>
<dbReference type="Proteomes" id="UP000182888">
    <property type="component" value="Unassembled WGS sequence"/>
</dbReference>
<dbReference type="Gene3D" id="1.10.10.10">
    <property type="entry name" value="Winged helix-like DNA-binding domain superfamily/Winged helix DNA-binding domain"/>
    <property type="match status" value="1"/>
</dbReference>
<dbReference type="InterPro" id="IPR043129">
    <property type="entry name" value="ATPase_NBD"/>
</dbReference>
<evidence type="ECO:0000256" key="1">
    <source>
        <dbReference type="ARBA" id="ARBA00006479"/>
    </source>
</evidence>
<dbReference type="Pfam" id="PF13412">
    <property type="entry name" value="HTH_24"/>
    <property type="match status" value="1"/>
</dbReference>
<dbReference type="EMBL" id="CCND01000018">
    <property type="protein sequence ID" value="CDX59241.1"/>
    <property type="molecule type" value="Genomic_DNA"/>
</dbReference>
<dbReference type="Pfam" id="PF00480">
    <property type="entry name" value="ROK"/>
    <property type="match status" value="1"/>
</dbReference>
<dbReference type="SUPFAM" id="SSF53067">
    <property type="entry name" value="Actin-like ATPase domain"/>
    <property type="match status" value="1"/>
</dbReference>